<keyword evidence="4" id="KW-0378">Hydrolase</keyword>
<evidence type="ECO:0000313" key="9">
    <source>
        <dbReference type="Proteomes" id="UP001365781"/>
    </source>
</evidence>
<dbReference type="GO" id="GO:0004519">
    <property type="term" value="F:endonuclease activity"/>
    <property type="evidence" value="ECO:0007669"/>
    <property type="project" value="UniProtKB-KW"/>
</dbReference>
<evidence type="ECO:0000256" key="1">
    <source>
        <dbReference type="ARBA" id="ARBA00022722"/>
    </source>
</evidence>
<dbReference type="EMBL" id="JBBAYM010000012">
    <property type="protein sequence ID" value="MEI5611370.1"/>
    <property type="molecule type" value="Genomic_DNA"/>
</dbReference>
<feature type="region of interest" description="Disordered" evidence="7">
    <location>
        <begin position="123"/>
        <end position="145"/>
    </location>
</feature>
<dbReference type="Proteomes" id="UP001365781">
    <property type="component" value="Unassembled WGS sequence"/>
</dbReference>
<evidence type="ECO:0000256" key="7">
    <source>
        <dbReference type="SAM" id="MobiDB-lite"/>
    </source>
</evidence>
<evidence type="ECO:0000313" key="8">
    <source>
        <dbReference type="EMBL" id="MEI5611370.1"/>
    </source>
</evidence>
<evidence type="ECO:0000256" key="3">
    <source>
        <dbReference type="ARBA" id="ARBA00022763"/>
    </source>
</evidence>
<keyword evidence="1" id="KW-0540">Nuclease</keyword>
<evidence type="ECO:0000256" key="5">
    <source>
        <dbReference type="ARBA" id="ARBA00023204"/>
    </source>
</evidence>
<keyword evidence="9" id="KW-1185">Reference proteome</keyword>
<dbReference type="Gene3D" id="3.40.960.10">
    <property type="entry name" value="VSR Endonuclease"/>
    <property type="match status" value="1"/>
</dbReference>
<evidence type="ECO:0000256" key="2">
    <source>
        <dbReference type="ARBA" id="ARBA00022759"/>
    </source>
</evidence>
<gene>
    <name evidence="8" type="ORF">WB403_19630</name>
</gene>
<organism evidence="8 9">
    <name type="scientific">Streptomyces brasiliscabiei</name>
    <dbReference type="NCBI Taxonomy" id="2736302"/>
    <lineage>
        <taxon>Bacteria</taxon>
        <taxon>Bacillati</taxon>
        <taxon>Actinomycetota</taxon>
        <taxon>Actinomycetes</taxon>
        <taxon>Kitasatosporales</taxon>
        <taxon>Streptomycetaceae</taxon>
        <taxon>Streptomyces</taxon>
    </lineage>
</organism>
<keyword evidence="3" id="KW-0227">DNA damage</keyword>
<proteinExistence type="inferred from homology"/>
<name>A0ABU8GDU2_9ACTN</name>
<comment type="similarity">
    <text evidence="6">Belongs to the Vsr family.</text>
</comment>
<dbReference type="NCBIfam" id="TIGR00632">
    <property type="entry name" value="vsr"/>
    <property type="match status" value="1"/>
</dbReference>
<evidence type="ECO:0000256" key="6">
    <source>
        <dbReference type="ARBA" id="ARBA00029466"/>
    </source>
</evidence>
<dbReference type="InterPro" id="IPR004603">
    <property type="entry name" value="DNA_mismatch_endonuc_vsr"/>
</dbReference>
<dbReference type="Pfam" id="PF03852">
    <property type="entry name" value="Vsr"/>
    <property type="match status" value="1"/>
</dbReference>
<keyword evidence="5" id="KW-0234">DNA repair</keyword>
<accession>A0ABU8GDU2</accession>
<reference evidence="8 9" key="1">
    <citation type="submission" date="2024-03" db="EMBL/GenBank/DDBJ databases">
        <title>First Report of Pectobacterium brasiliscabiei causing potato scab in china.</title>
        <authorList>
            <person name="Handique U."/>
        </authorList>
    </citation>
    <scope>NUCLEOTIDE SEQUENCE [LARGE SCALE GENOMIC DNA]</scope>
    <source>
        <strain evidence="8 9">ZRIMU1503</strain>
    </source>
</reference>
<keyword evidence="2 8" id="KW-0255">Endonuclease</keyword>
<dbReference type="InterPro" id="IPR011335">
    <property type="entry name" value="Restrct_endonuc-II-like"/>
</dbReference>
<sequence>MRTEKGEHLKGRRARDTAPEVALRRALHRLGFRFRLQRRVAPRCTADFVLPKHHLAVFVDGCFWHGCPEHGAREFRGPNASRWAEKIQTNQARDQRNNQSVRDSGWQVIRIWECEIRKDPEAAAQRVAEATRGGTATPPIDSDPM</sequence>
<dbReference type="RefSeq" id="WP_336558450.1">
    <property type="nucleotide sequence ID" value="NZ_JBBAYL010000016.1"/>
</dbReference>
<dbReference type="SUPFAM" id="SSF52980">
    <property type="entry name" value="Restriction endonuclease-like"/>
    <property type="match status" value="1"/>
</dbReference>
<dbReference type="CDD" id="cd00221">
    <property type="entry name" value="Vsr"/>
    <property type="match status" value="1"/>
</dbReference>
<evidence type="ECO:0000256" key="4">
    <source>
        <dbReference type="ARBA" id="ARBA00022801"/>
    </source>
</evidence>
<comment type="caution">
    <text evidence="8">The sequence shown here is derived from an EMBL/GenBank/DDBJ whole genome shotgun (WGS) entry which is preliminary data.</text>
</comment>
<protein>
    <submittedName>
        <fullName evidence="8">Very short patch repair endonuclease</fullName>
    </submittedName>
</protein>